<dbReference type="GO" id="GO:0061630">
    <property type="term" value="F:ubiquitin protein ligase activity"/>
    <property type="evidence" value="ECO:0007669"/>
    <property type="project" value="InterPro"/>
</dbReference>
<keyword evidence="5" id="KW-0175">Coiled coil</keyword>
<sequence length="427" mass="49372">MSSTQAWSPIEVLGLTRPKTQQNLCYALMSGGSLCTQPINKSKISQRNHCLYDLGRIPPEHISQQTLSNVLNDLADNGSCRYHTKSRTMYETKQRWKRRVERAFPQLGHAIKCLKPTRRAREEQVHPDANIVGTGRKRPRPDSTVEEPTDRKKFRPSPLQPVSRVPQTAPILPAVPRGAHPRTLGRTRTVWQNPISSSSEPVTAAEMHAKADEMIKNQKREQEAQKKEVQQAKKQQRNKLLEKLRKLEPGKVDLSGVHHEYFAMHKVNYDPAIATSGEIFEKRYLEYSRRAVADAFSEDEKRHFLHEDERRRRIAREEEEARRVAKAREAARLEEEYRQMQEEAKRKQEAARRIALYGPEVERRPIREGEECAICQDAMDMNGPKPLEWCSHGCGNSFHEECLGEWKNSSRDNDQAVRCPFCRKKMP</sequence>
<dbReference type="SMART" id="SM00184">
    <property type="entry name" value="RING"/>
    <property type="match status" value="1"/>
</dbReference>
<name>A0A6A5YUZ7_9PLEO</name>
<dbReference type="Pfam" id="PF13639">
    <property type="entry name" value="zf-RING_2"/>
    <property type="match status" value="1"/>
</dbReference>
<feature type="compositionally biased region" description="Basic and acidic residues" evidence="6">
    <location>
        <begin position="216"/>
        <end position="231"/>
    </location>
</feature>
<accession>A0A6A5YUZ7</accession>
<evidence type="ECO:0000259" key="8">
    <source>
        <dbReference type="PROSITE" id="PS50089"/>
    </source>
</evidence>
<evidence type="ECO:0000313" key="9">
    <source>
        <dbReference type="EMBL" id="KAF2110962.1"/>
    </source>
</evidence>
<evidence type="ECO:0000256" key="2">
    <source>
        <dbReference type="ARBA" id="ARBA00022771"/>
    </source>
</evidence>
<feature type="region of interest" description="Disordered" evidence="6">
    <location>
        <begin position="118"/>
        <end position="164"/>
    </location>
</feature>
<reference evidence="9" key="1">
    <citation type="journal article" date="2020" name="Stud. Mycol.">
        <title>101 Dothideomycetes genomes: a test case for predicting lifestyles and emergence of pathogens.</title>
        <authorList>
            <person name="Haridas S."/>
            <person name="Albert R."/>
            <person name="Binder M."/>
            <person name="Bloem J."/>
            <person name="Labutti K."/>
            <person name="Salamov A."/>
            <person name="Andreopoulos B."/>
            <person name="Baker S."/>
            <person name="Barry K."/>
            <person name="Bills G."/>
            <person name="Bluhm B."/>
            <person name="Cannon C."/>
            <person name="Castanera R."/>
            <person name="Culley D."/>
            <person name="Daum C."/>
            <person name="Ezra D."/>
            <person name="Gonzalez J."/>
            <person name="Henrissat B."/>
            <person name="Kuo A."/>
            <person name="Liang C."/>
            <person name="Lipzen A."/>
            <person name="Lutzoni F."/>
            <person name="Magnuson J."/>
            <person name="Mondo S."/>
            <person name="Nolan M."/>
            <person name="Ohm R."/>
            <person name="Pangilinan J."/>
            <person name="Park H.-J."/>
            <person name="Ramirez L."/>
            <person name="Alfaro M."/>
            <person name="Sun H."/>
            <person name="Tritt A."/>
            <person name="Yoshinaga Y."/>
            <person name="Zwiers L.-H."/>
            <person name="Turgeon B."/>
            <person name="Goodwin S."/>
            <person name="Spatafora J."/>
            <person name="Crous P."/>
            <person name="Grigoriev I."/>
        </authorList>
    </citation>
    <scope>NUCLEOTIDE SEQUENCE</scope>
    <source>
        <strain evidence="9">CBS 627.86</strain>
    </source>
</reference>
<keyword evidence="10" id="KW-1185">Reference proteome</keyword>
<dbReference type="Proteomes" id="UP000799770">
    <property type="component" value="Unassembled WGS sequence"/>
</dbReference>
<dbReference type="InterPro" id="IPR013083">
    <property type="entry name" value="Znf_RING/FYVE/PHD"/>
</dbReference>
<protein>
    <recommendedName>
        <fullName evidence="11">RING-type domain-containing protein</fullName>
    </recommendedName>
</protein>
<dbReference type="PANTHER" id="PTHR21540">
    <property type="entry name" value="RING FINGER AND SWIM DOMAIN-CONTAINING PROTEIN 2"/>
    <property type="match status" value="1"/>
</dbReference>
<evidence type="ECO:0000256" key="1">
    <source>
        <dbReference type="ARBA" id="ARBA00022723"/>
    </source>
</evidence>
<dbReference type="InterPro" id="IPR019787">
    <property type="entry name" value="Znf_PHD-finger"/>
</dbReference>
<keyword evidence="1" id="KW-0479">Metal-binding</keyword>
<keyword evidence="3" id="KW-0862">Zinc</keyword>
<dbReference type="InterPro" id="IPR001841">
    <property type="entry name" value="Znf_RING"/>
</dbReference>
<evidence type="ECO:0000256" key="4">
    <source>
        <dbReference type="PROSITE-ProRule" id="PRU00175"/>
    </source>
</evidence>
<evidence type="ECO:0000259" key="7">
    <source>
        <dbReference type="PROSITE" id="PS50016"/>
    </source>
</evidence>
<dbReference type="PROSITE" id="PS50016">
    <property type="entry name" value="ZF_PHD_2"/>
    <property type="match status" value="1"/>
</dbReference>
<dbReference type="GO" id="GO:0008270">
    <property type="term" value="F:zinc ion binding"/>
    <property type="evidence" value="ECO:0007669"/>
    <property type="project" value="UniProtKB-KW"/>
</dbReference>
<keyword evidence="2 4" id="KW-0863">Zinc-finger</keyword>
<evidence type="ECO:0008006" key="11">
    <source>
        <dbReference type="Google" id="ProtNLM"/>
    </source>
</evidence>
<evidence type="ECO:0000256" key="5">
    <source>
        <dbReference type="SAM" id="Coils"/>
    </source>
</evidence>
<dbReference type="EMBL" id="ML977336">
    <property type="protein sequence ID" value="KAF2110962.1"/>
    <property type="molecule type" value="Genomic_DNA"/>
</dbReference>
<dbReference type="AlphaFoldDB" id="A0A6A5YUZ7"/>
<feature type="domain" description="PHD-type" evidence="7">
    <location>
        <begin position="369"/>
        <end position="425"/>
    </location>
</feature>
<feature type="region of interest" description="Disordered" evidence="6">
    <location>
        <begin position="216"/>
        <end position="237"/>
    </location>
</feature>
<feature type="domain" description="RING-type" evidence="8">
    <location>
        <begin position="372"/>
        <end position="423"/>
    </location>
</feature>
<evidence type="ECO:0000313" key="10">
    <source>
        <dbReference type="Proteomes" id="UP000799770"/>
    </source>
</evidence>
<gene>
    <name evidence="9" type="ORF">BDV96DRAFT_690795</name>
</gene>
<dbReference type="InterPro" id="IPR039903">
    <property type="entry name" value="Zswim2"/>
</dbReference>
<feature type="coiled-coil region" evidence="5">
    <location>
        <begin position="314"/>
        <end position="353"/>
    </location>
</feature>
<dbReference type="Gene3D" id="3.30.40.10">
    <property type="entry name" value="Zinc/RING finger domain, C3HC4 (zinc finger)"/>
    <property type="match status" value="1"/>
</dbReference>
<dbReference type="PROSITE" id="PS50089">
    <property type="entry name" value="ZF_RING_2"/>
    <property type="match status" value="1"/>
</dbReference>
<organism evidence="9 10">
    <name type="scientific">Lophiotrema nucula</name>
    <dbReference type="NCBI Taxonomy" id="690887"/>
    <lineage>
        <taxon>Eukaryota</taxon>
        <taxon>Fungi</taxon>
        <taxon>Dikarya</taxon>
        <taxon>Ascomycota</taxon>
        <taxon>Pezizomycotina</taxon>
        <taxon>Dothideomycetes</taxon>
        <taxon>Pleosporomycetidae</taxon>
        <taxon>Pleosporales</taxon>
        <taxon>Lophiotremataceae</taxon>
        <taxon>Lophiotrema</taxon>
    </lineage>
</organism>
<evidence type="ECO:0000256" key="3">
    <source>
        <dbReference type="ARBA" id="ARBA00022833"/>
    </source>
</evidence>
<proteinExistence type="predicted"/>
<feature type="compositionally biased region" description="Basic and acidic residues" evidence="6">
    <location>
        <begin position="140"/>
        <end position="151"/>
    </location>
</feature>
<dbReference type="SUPFAM" id="SSF57850">
    <property type="entry name" value="RING/U-box"/>
    <property type="match status" value="1"/>
</dbReference>
<evidence type="ECO:0000256" key="6">
    <source>
        <dbReference type="SAM" id="MobiDB-lite"/>
    </source>
</evidence>